<dbReference type="Proteomes" id="UP000253094">
    <property type="component" value="Unassembled WGS sequence"/>
</dbReference>
<gene>
    <name evidence="2" type="ORF">DQ384_13950</name>
</gene>
<name>A0A367FMG2_9ACTN</name>
<proteinExistence type="predicted"/>
<sequence length="227" mass="24612">MDDLQAARVNGIRLAYRVAGDPGAPPVVLLPGRGADHTTWDEVIEPLAASWRVYAPDLRGHGQSEWPGDYSLESMRDDVVGLLDHLGVERAIVIGHSLGGVVAYLIAEEYPDRVARMVLEDVPLPVPAGQSVPERPADPFPFDWAMVEQTTDQRNDPGPAWLKRLGEITAPTLVLAGGAASHLPQHEVADLAARIPGAELVTIEAGHEIHKHRLEEFLSAVTAFLTR</sequence>
<keyword evidence="3" id="KW-1185">Reference proteome</keyword>
<organism evidence="2 3">
    <name type="scientific">Sphaerisporangium album</name>
    <dbReference type="NCBI Taxonomy" id="509200"/>
    <lineage>
        <taxon>Bacteria</taxon>
        <taxon>Bacillati</taxon>
        <taxon>Actinomycetota</taxon>
        <taxon>Actinomycetes</taxon>
        <taxon>Streptosporangiales</taxon>
        <taxon>Streptosporangiaceae</taxon>
        <taxon>Sphaerisporangium</taxon>
    </lineage>
</organism>
<keyword evidence="2" id="KW-0378">Hydrolase</keyword>
<dbReference type="Gene3D" id="3.40.50.1820">
    <property type="entry name" value="alpha/beta hydrolase"/>
    <property type="match status" value="1"/>
</dbReference>
<feature type="domain" description="AB hydrolase-1" evidence="1">
    <location>
        <begin position="25"/>
        <end position="124"/>
    </location>
</feature>
<reference evidence="2 3" key="1">
    <citation type="submission" date="2018-06" db="EMBL/GenBank/DDBJ databases">
        <title>Sphaerisporangium craniellae sp. nov., isolated from a marine sponge in the South China Sea.</title>
        <authorList>
            <person name="Li L."/>
        </authorList>
    </citation>
    <scope>NUCLEOTIDE SEQUENCE [LARGE SCALE GENOMIC DNA]</scope>
    <source>
        <strain evidence="2 3">CCTCC AA 208026</strain>
    </source>
</reference>
<dbReference type="Pfam" id="PF00561">
    <property type="entry name" value="Abhydrolase_1"/>
    <property type="match status" value="1"/>
</dbReference>
<comment type="caution">
    <text evidence="2">The sequence shown here is derived from an EMBL/GenBank/DDBJ whole genome shotgun (WGS) entry which is preliminary data.</text>
</comment>
<dbReference type="PANTHER" id="PTHR43194">
    <property type="entry name" value="HYDROLASE ALPHA/BETA FOLD FAMILY"/>
    <property type="match status" value="1"/>
</dbReference>
<accession>A0A367FMG2</accession>
<dbReference type="SUPFAM" id="SSF53474">
    <property type="entry name" value="alpha/beta-Hydrolases"/>
    <property type="match status" value="1"/>
</dbReference>
<dbReference type="GO" id="GO:0016787">
    <property type="term" value="F:hydrolase activity"/>
    <property type="evidence" value="ECO:0007669"/>
    <property type="project" value="UniProtKB-KW"/>
</dbReference>
<dbReference type="AlphaFoldDB" id="A0A367FMG2"/>
<evidence type="ECO:0000313" key="2">
    <source>
        <dbReference type="EMBL" id="RCG31042.1"/>
    </source>
</evidence>
<dbReference type="OrthoDB" id="9801162at2"/>
<protein>
    <submittedName>
        <fullName evidence="2">Alpha/beta fold hydrolase</fullName>
    </submittedName>
</protein>
<evidence type="ECO:0000313" key="3">
    <source>
        <dbReference type="Proteomes" id="UP000253094"/>
    </source>
</evidence>
<dbReference type="InterPro" id="IPR000073">
    <property type="entry name" value="AB_hydrolase_1"/>
</dbReference>
<dbReference type="EMBL" id="QOIL01000006">
    <property type="protein sequence ID" value="RCG31042.1"/>
    <property type="molecule type" value="Genomic_DNA"/>
</dbReference>
<dbReference type="InterPro" id="IPR050228">
    <property type="entry name" value="Carboxylesterase_BioH"/>
</dbReference>
<evidence type="ECO:0000259" key="1">
    <source>
        <dbReference type="Pfam" id="PF00561"/>
    </source>
</evidence>
<dbReference type="PANTHER" id="PTHR43194:SF2">
    <property type="entry name" value="PEROXISOMAL MEMBRANE PROTEIN LPX1"/>
    <property type="match status" value="1"/>
</dbReference>
<dbReference type="PRINTS" id="PR00111">
    <property type="entry name" value="ABHYDROLASE"/>
</dbReference>
<dbReference type="RefSeq" id="WP_114029176.1">
    <property type="nucleotide sequence ID" value="NZ_QOIL01000006.1"/>
</dbReference>
<dbReference type="InterPro" id="IPR029058">
    <property type="entry name" value="AB_hydrolase_fold"/>
</dbReference>